<dbReference type="AlphaFoldDB" id="A0A232EPK5"/>
<dbReference type="EMBL" id="NNAY01002934">
    <property type="protein sequence ID" value="OXU20271.1"/>
    <property type="molecule type" value="Genomic_DNA"/>
</dbReference>
<feature type="compositionally biased region" description="Basic residues" evidence="1">
    <location>
        <begin position="105"/>
        <end position="116"/>
    </location>
</feature>
<evidence type="ECO:0000256" key="1">
    <source>
        <dbReference type="SAM" id="MobiDB-lite"/>
    </source>
</evidence>
<gene>
    <name evidence="2" type="ORF">TSAR_000137</name>
</gene>
<organism evidence="2 3">
    <name type="scientific">Trichomalopsis sarcophagae</name>
    <dbReference type="NCBI Taxonomy" id="543379"/>
    <lineage>
        <taxon>Eukaryota</taxon>
        <taxon>Metazoa</taxon>
        <taxon>Ecdysozoa</taxon>
        <taxon>Arthropoda</taxon>
        <taxon>Hexapoda</taxon>
        <taxon>Insecta</taxon>
        <taxon>Pterygota</taxon>
        <taxon>Neoptera</taxon>
        <taxon>Endopterygota</taxon>
        <taxon>Hymenoptera</taxon>
        <taxon>Apocrita</taxon>
        <taxon>Proctotrupomorpha</taxon>
        <taxon>Chalcidoidea</taxon>
        <taxon>Pteromalidae</taxon>
        <taxon>Pteromalinae</taxon>
        <taxon>Trichomalopsis</taxon>
    </lineage>
</organism>
<feature type="region of interest" description="Disordered" evidence="1">
    <location>
        <begin position="97"/>
        <end position="116"/>
    </location>
</feature>
<accession>A0A232EPK5</accession>
<sequence length="146" mass="17357">MQDCHNREKRDRHRDPRKIYELVFNFTSSHRSSLTMTPPRDADLQIYSLLNGNLIPLFLQNKSTMKDKDNKGLLFPRVCHNRRVPQRRLLELLRGPANDTWRSKPSSRKRRVRQRKHENELATELLIKFEDEEEAIDVNKGSTRPP</sequence>
<reference evidence="2 3" key="1">
    <citation type="journal article" date="2017" name="Curr. Biol.">
        <title>The Evolution of Venom by Co-option of Single-Copy Genes.</title>
        <authorList>
            <person name="Martinson E.O."/>
            <person name="Mrinalini"/>
            <person name="Kelkar Y.D."/>
            <person name="Chang C.H."/>
            <person name="Werren J.H."/>
        </authorList>
    </citation>
    <scope>NUCLEOTIDE SEQUENCE [LARGE SCALE GENOMIC DNA]</scope>
    <source>
        <strain evidence="2 3">Alberta</strain>
        <tissue evidence="2">Whole body</tissue>
    </source>
</reference>
<evidence type="ECO:0000313" key="3">
    <source>
        <dbReference type="Proteomes" id="UP000215335"/>
    </source>
</evidence>
<name>A0A232EPK5_9HYME</name>
<keyword evidence="3" id="KW-1185">Reference proteome</keyword>
<proteinExistence type="predicted"/>
<dbReference type="Proteomes" id="UP000215335">
    <property type="component" value="Unassembled WGS sequence"/>
</dbReference>
<protein>
    <submittedName>
        <fullName evidence="2">Uncharacterized protein</fullName>
    </submittedName>
</protein>
<evidence type="ECO:0000313" key="2">
    <source>
        <dbReference type="EMBL" id="OXU20271.1"/>
    </source>
</evidence>
<comment type="caution">
    <text evidence="2">The sequence shown here is derived from an EMBL/GenBank/DDBJ whole genome shotgun (WGS) entry which is preliminary data.</text>
</comment>